<dbReference type="PROSITE" id="PS50113">
    <property type="entry name" value="PAC"/>
    <property type="match status" value="3"/>
</dbReference>
<dbReference type="SMART" id="SM00091">
    <property type="entry name" value="PAS"/>
    <property type="match status" value="4"/>
</dbReference>
<evidence type="ECO:0000256" key="2">
    <source>
        <dbReference type="ARBA" id="ARBA00012438"/>
    </source>
</evidence>
<evidence type="ECO:0000259" key="8">
    <source>
        <dbReference type="PROSITE" id="PS50112"/>
    </source>
</evidence>
<dbReference type="Gene3D" id="3.30.565.10">
    <property type="entry name" value="Histidine kinase-like ATPase, C-terminal domain"/>
    <property type="match status" value="1"/>
</dbReference>
<dbReference type="SMART" id="SM00388">
    <property type="entry name" value="HisKA"/>
    <property type="match status" value="1"/>
</dbReference>
<evidence type="ECO:0000256" key="6">
    <source>
        <dbReference type="SAM" id="Coils"/>
    </source>
</evidence>
<dbReference type="InterPro" id="IPR000700">
    <property type="entry name" value="PAS-assoc_C"/>
</dbReference>
<feature type="domain" description="PAC" evidence="9">
    <location>
        <begin position="346"/>
        <end position="398"/>
    </location>
</feature>
<keyword evidence="5" id="KW-0418">Kinase</keyword>
<feature type="domain" description="PAC" evidence="9">
    <location>
        <begin position="85"/>
        <end position="139"/>
    </location>
</feature>
<dbReference type="Pfam" id="PF00512">
    <property type="entry name" value="HisKA"/>
    <property type="match status" value="1"/>
</dbReference>
<feature type="domain" description="PAS" evidence="8">
    <location>
        <begin position="273"/>
        <end position="343"/>
    </location>
</feature>
<dbReference type="InterPro" id="IPR013656">
    <property type="entry name" value="PAS_4"/>
</dbReference>
<dbReference type="SUPFAM" id="SSF47384">
    <property type="entry name" value="Homodimeric domain of signal transducing histidine kinase"/>
    <property type="match status" value="1"/>
</dbReference>
<dbReference type="InterPro" id="IPR035965">
    <property type="entry name" value="PAS-like_dom_sf"/>
</dbReference>
<dbReference type="STRING" id="1302690.BUE76_11620"/>
<evidence type="ECO:0000256" key="3">
    <source>
        <dbReference type="ARBA" id="ARBA00022553"/>
    </source>
</evidence>
<dbReference type="OrthoDB" id="607558at2"/>
<dbReference type="InterPro" id="IPR036890">
    <property type="entry name" value="HATPase_C_sf"/>
</dbReference>
<accession>A0A1M4VYF7</accession>
<dbReference type="Pfam" id="PF02518">
    <property type="entry name" value="HATPase_c"/>
    <property type="match status" value="1"/>
</dbReference>
<feature type="domain" description="PAS" evidence="8">
    <location>
        <begin position="399"/>
        <end position="471"/>
    </location>
</feature>
<keyword evidence="3" id="KW-0597">Phosphoprotein</keyword>
<dbReference type="NCBIfam" id="TIGR00229">
    <property type="entry name" value="sensory_box"/>
    <property type="match status" value="3"/>
</dbReference>
<dbReference type="Pfam" id="PF08448">
    <property type="entry name" value="PAS_4"/>
    <property type="match status" value="2"/>
</dbReference>
<dbReference type="CDD" id="cd00082">
    <property type="entry name" value="HisKA"/>
    <property type="match status" value="1"/>
</dbReference>
<dbReference type="GO" id="GO:0000155">
    <property type="term" value="F:phosphorelay sensor kinase activity"/>
    <property type="evidence" value="ECO:0007669"/>
    <property type="project" value="InterPro"/>
</dbReference>
<dbReference type="RefSeq" id="WP_073040231.1">
    <property type="nucleotide sequence ID" value="NZ_FQUO01000002.1"/>
</dbReference>
<dbReference type="InterPro" id="IPR013655">
    <property type="entry name" value="PAS_fold_3"/>
</dbReference>
<dbReference type="InterPro" id="IPR003594">
    <property type="entry name" value="HATPase_dom"/>
</dbReference>
<feature type="coiled-coil region" evidence="6">
    <location>
        <begin position="636"/>
        <end position="678"/>
    </location>
</feature>
<keyword evidence="6" id="KW-0175">Coiled coil</keyword>
<organism evidence="10 11">
    <name type="scientific">Cnuella takakiae</name>
    <dbReference type="NCBI Taxonomy" id="1302690"/>
    <lineage>
        <taxon>Bacteria</taxon>
        <taxon>Pseudomonadati</taxon>
        <taxon>Bacteroidota</taxon>
        <taxon>Chitinophagia</taxon>
        <taxon>Chitinophagales</taxon>
        <taxon>Chitinophagaceae</taxon>
        <taxon>Cnuella</taxon>
    </lineage>
</organism>
<dbReference type="Gene3D" id="3.30.450.20">
    <property type="entry name" value="PAS domain"/>
    <property type="match status" value="5"/>
</dbReference>
<dbReference type="InterPro" id="IPR000014">
    <property type="entry name" value="PAS"/>
</dbReference>
<evidence type="ECO:0000259" key="7">
    <source>
        <dbReference type="PROSITE" id="PS50109"/>
    </source>
</evidence>
<dbReference type="SMART" id="SM00086">
    <property type="entry name" value="PAC"/>
    <property type="match status" value="3"/>
</dbReference>
<dbReference type="InterPro" id="IPR005467">
    <property type="entry name" value="His_kinase_dom"/>
</dbReference>
<name>A0A1M4VYF7_9BACT</name>
<sequence>MLDPKIFEARPGISAVLLPDAPLFTVMAVSNDLVRSTGLPREALIGRGFFEQFPQSTLDPEFTGEQNIRASLEYIQQQKVPHGLPQQRYDVANEDGSFTEKYWQVYNVPVLGNAGELLYIIHTAEDITGQVQARKKAQKLEGIEKAFGLFMHAPMVVGMVNGDNYVLEMANEEALKLWGKGKEIIGKPILQSLPELKGQGIIELFNQVRTTGQPYIAHEVPVSSMAKEKEELHYFNLVYQPYFTNGSTKATGVFTISHDVTEQVKARQKVQEANKELQFVTDTLPQLVWAAEANGYTYFFNKGWLEFTGLPLEAVQGDGWMQSLHPDDLERTHAVWNQALQTGTIYEIEYRLKRFDGKYRWFLTRGTPMQDAHGRILKWYGSTTDVHEQIRAAEALQQSTERFYLVAKATQDVIWDWNLRTDEIWWNEGFKELFGYQAEEIEPTVDSWYNRVHTDDKERIVGGIHEVISSGGTNWSAEYRFRKKDGSYALVFDRGYIIHDKDGKASRMLGSMQDITERKKVEADLRLAHERIVNILESTADAFYALDEHFNFTYVNKKAAQLWGSDREALIGKHYWTEFPKAVGSQSYHMHYQAQKEGRPVHYETVSPLLGIWIDTSIYPGTDGGLSVFFRDITERKQWQEELEKKVEERTQALADANEALHKSNEELERSNKNLEQFAYAASHDLKEPMRKIQIFSDRLKGRLEGKLEEDDKHYFTRIINATHRMNTLIDDLLLYSHVSRGAVKDKMVDLNKKIQLVLEDLEVELAEKKATIKVAELPTIKGHRQQLQQLFLNLIGNALKYSNPDIPPVINITSKQVKGIDTPLHLNGKRGEMLYHLVVVQDNGIGFDQEDAERIFNVFTRLHGNAEYRGTGVGLSIAQNVVQNHGGYIWAESIPGRGATFSVLLPIE</sequence>
<dbReference type="FunFam" id="3.30.565.10:FF:000006">
    <property type="entry name" value="Sensor histidine kinase WalK"/>
    <property type="match status" value="1"/>
</dbReference>
<dbReference type="SUPFAM" id="SSF55785">
    <property type="entry name" value="PYP-like sensor domain (PAS domain)"/>
    <property type="match status" value="4"/>
</dbReference>
<dbReference type="FunFam" id="3.30.450.20:FF:000099">
    <property type="entry name" value="Sensory box sensor histidine kinase"/>
    <property type="match status" value="1"/>
</dbReference>
<protein>
    <recommendedName>
        <fullName evidence="2">histidine kinase</fullName>
        <ecNumber evidence="2">2.7.13.3</ecNumber>
    </recommendedName>
</protein>
<comment type="catalytic activity">
    <reaction evidence="1">
        <text>ATP + protein L-histidine = ADP + protein N-phospho-L-histidine.</text>
        <dbReference type="EC" id="2.7.13.3"/>
    </reaction>
</comment>
<dbReference type="InterPro" id="IPR036097">
    <property type="entry name" value="HisK_dim/P_sf"/>
</dbReference>
<evidence type="ECO:0000256" key="1">
    <source>
        <dbReference type="ARBA" id="ARBA00000085"/>
    </source>
</evidence>
<dbReference type="PANTHER" id="PTHR43304">
    <property type="entry name" value="PHYTOCHROME-LIKE PROTEIN CPH1"/>
    <property type="match status" value="1"/>
</dbReference>
<feature type="domain" description="PAS" evidence="8">
    <location>
        <begin position="528"/>
        <end position="579"/>
    </location>
</feature>
<dbReference type="EC" id="2.7.13.3" evidence="2"/>
<dbReference type="SUPFAM" id="SSF55874">
    <property type="entry name" value="ATPase domain of HSP90 chaperone/DNA topoisomerase II/histidine kinase"/>
    <property type="match status" value="1"/>
</dbReference>
<dbReference type="PRINTS" id="PR00344">
    <property type="entry name" value="BCTRLSENSOR"/>
</dbReference>
<evidence type="ECO:0000256" key="4">
    <source>
        <dbReference type="ARBA" id="ARBA00022679"/>
    </source>
</evidence>
<evidence type="ECO:0000259" key="9">
    <source>
        <dbReference type="PROSITE" id="PS50113"/>
    </source>
</evidence>
<evidence type="ECO:0000313" key="11">
    <source>
        <dbReference type="Proteomes" id="UP000184368"/>
    </source>
</evidence>
<dbReference type="Gene3D" id="1.10.287.130">
    <property type="match status" value="1"/>
</dbReference>
<dbReference type="SMART" id="SM00387">
    <property type="entry name" value="HATPase_c"/>
    <property type="match status" value="1"/>
</dbReference>
<dbReference type="InterPro" id="IPR003661">
    <property type="entry name" value="HisK_dim/P_dom"/>
</dbReference>
<dbReference type="InterPro" id="IPR001610">
    <property type="entry name" value="PAC"/>
</dbReference>
<dbReference type="PANTHER" id="PTHR43304:SF1">
    <property type="entry name" value="PAC DOMAIN-CONTAINING PROTEIN"/>
    <property type="match status" value="1"/>
</dbReference>
<dbReference type="EMBL" id="FQUO01000002">
    <property type="protein sequence ID" value="SHE74084.1"/>
    <property type="molecule type" value="Genomic_DNA"/>
</dbReference>
<feature type="domain" description="PAC" evidence="9">
    <location>
        <begin position="475"/>
        <end position="527"/>
    </location>
</feature>
<dbReference type="Proteomes" id="UP000184368">
    <property type="component" value="Unassembled WGS sequence"/>
</dbReference>
<dbReference type="InterPro" id="IPR004358">
    <property type="entry name" value="Sig_transdc_His_kin-like_C"/>
</dbReference>
<dbReference type="PROSITE" id="PS50109">
    <property type="entry name" value="HIS_KIN"/>
    <property type="match status" value="1"/>
</dbReference>
<dbReference type="Pfam" id="PF08447">
    <property type="entry name" value="PAS_3"/>
    <property type="match status" value="2"/>
</dbReference>
<dbReference type="AlphaFoldDB" id="A0A1M4VYF7"/>
<evidence type="ECO:0000256" key="5">
    <source>
        <dbReference type="ARBA" id="ARBA00022777"/>
    </source>
</evidence>
<keyword evidence="11" id="KW-1185">Reference proteome</keyword>
<feature type="domain" description="Histidine kinase" evidence="7">
    <location>
        <begin position="681"/>
        <end position="909"/>
    </location>
</feature>
<keyword evidence="4" id="KW-0808">Transferase</keyword>
<dbReference type="PROSITE" id="PS50112">
    <property type="entry name" value="PAS"/>
    <property type="match status" value="3"/>
</dbReference>
<evidence type="ECO:0000313" key="10">
    <source>
        <dbReference type="EMBL" id="SHE74084.1"/>
    </source>
</evidence>
<dbReference type="CDD" id="cd00130">
    <property type="entry name" value="PAS"/>
    <property type="match status" value="3"/>
</dbReference>
<proteinExistence type="predicted"/>
<gene>
    <name evidence="10" type="ORF">SAMN05444008_102427</name>
</gene>
<dbReference type="InterPro" id="IPR052162">
    <property type="entry name" value="Sensor_kinase/Photoreceptor"/>
</dbReference>
<reference evidence="10 11" key="1">
    <citation type="submission" date="2016-11" db="EMBL/GenBank/DDBJ databases">
        <authorList>
            <person name="Jaros S."/>
            <person name="Januszkiewicz K."/>
            <person name="Wedrychowicz H."/>
        </authorList>
    </citation>
    <scope>NUCLEOTIDE SEQUENCE [LARGE SCALE GENOMIC DNA]</scope>
    <source>
        <strain evidence="10 11">DSM 26897</strain>
    </source>
</reference>